<evidence type="ECO:0000313" key="3">
    <source>
        <dbReference type="EMBL" id="MCC3145806.1"/>
    </source>
</evidence>
<evidence type="ECO:0000256" key="1">
    <source>
        <dbReference type="SAM" id="Coils"/>
    </source>
</evidence>
<dbReference type="InterPro" id="IPR023378">
    <property type="entry name" value="YheA/YmcA-like_dom_sf"/>
</dbReference>
<evidence type="ECO:0000256" key="2">
    <source>
        <dbReference type="SAM" id="MobiDB-lite"/>
    </source>
</evidence>
<dbReference type="Proteomes" id="UP001199296">
    <property type="component" value="Unassembled WGS sequence"/>
</dbReference>
<proteinExistence type="predicted"/>
<feature type="region of interest" description="Disordered" evidence="2">
    <location>
        <begin position="104"/>
        <end position="126"/>
    </location>
</feature>
<feature type="compositionally biased region" description="Basic and acidic residues" evidence="2">
    <location>
        <begin position="108"/>
        <end position="126"/>
    </location>
</feature>
<gene>
    <name evidence="3" type="ORF">LJ207_10765</name>
</gene>
<dbReference type="RefSeq" id="WP_229346506.1">
    <property type="nucleotide sequence ID" value="NZ_JAJFAT010000018.1"/>
</dbReference>
<name>A0AAW4X1W3_9FIRM</name>
<sequence>MTKVIKKAEKLGDALVDSEQFQEMVQAENTLDADKEASKLVEKVERLQHQIDADRANDELKKEMAELQKKIWSTPKTKQYLQKQQKFSKLMKKVNDVLMNAMQPDHAQSGHDHSGHGHAHNHDHGDHGCCSGGGGCC</sequence>
<dbReference type="Gene3D" id="1.20.1500.10">
    <property type="entry name" value="YheA/YmcA-like"/>
    <property type="match status" value="1"/>
</dbReference>
<dbReference type="InterPro" id="IPR010368">
    <property type="entry name" value="Com_YlbF"/>
</dbReference>
<dbReference type="AlphaFoldDB" id="A0AAW4X1W3"/>
<comment type="caution">
    <text evidence="3">The sequence shown here is derived from an EMBL/GenBank/DDBJ whole genome shotgun (WGS) entry which is preliminary data.</text>
</comment>
<keyword evidence="4" id="KW-1185">Reference proteome</keyword>
<keyword evidence="1" id="KW-0175">Coiled coil</keyword>
<dbReference type="EMBL" id="JAJFAT010000018">
    <property type="protein sequence ID" value="MCC3145806.1"/>
    <property type="molecule type" value="Genomic_DNA"/>
</dbReference>
<accession>A0AAW4X1W3</accession>
<dbReference type="SUPFAM" id="SSF158622">
    <property type="entry name" value="YheA/YmcA-like"/>
    <property type="match status" value="1"/>
</dbReference>
<organism evidence="3 4">
    <name type="scientific">Halanaerobium polyolivorans</name>
    <dbReference type="NCBI Taxonomy" id="2886943"/>
    <lineage>
        <taxon>Bacteria</taxon>
        <taxon>Bacillati</taxon>
        <taxon>Bacillota</taxon>
        <taxon>Clostridia</taxon>
        <taxon>Halanaerobiales</taxon>
        <taxon>Halanaerobiaceae</taxon>
        <taxon>Halanaerobium</taxon>
    </lineage>
</organism>
<reference evidence="3 4" key="1">
    <citation type="submission" date="2021-10" db="EMBL/GenBank/DDBJ databases">
        <authorList>
            <person name="Grouzdev D.S."/>
            <person name="Pantiukh K.S."/>
            <person name="Krutkina M.S."/>
        </authorList>
    </citation>
    <scope>NUCLEOTIDE SEQUENCE [LARGE SCALE GENOMIC DNA]</scope>
    <source>
        <strain evidence="3 4">Z-7514</strain>
    </source>
</reference>
<dbReference type="Pfam" id="PF06133">
    <property type="entry name" value="Com_YlbF"/>
    <property type="match status" value="1"/>
</dbReference>
<feature type="coiled-coil region" evidence="1">
    <location>
        <begin position="37"/>
        <end position="70"/>
    </location>
</feature>
<evidence type="ECO:0000313" key="4">
    <source>
        <dbReference type="Proteomes" id="UP001199296"/>
    </source>
</evidence>
<protein>
    <submittedName>
        <fullName evidence="3">YlbF family regulator</fullName>
    </submittedName>
</protein>